<accession>A0A4S2MRU1</accession>
<gene>
    <name evidence="2" type="ORF">EX30DRAFT_366332</name>
</gene>
<proteinExistence type="predicted"/>
<keyword evidence="3" id="KW-1185">Reference proteome</keyword>
<sequence length="133" mass="15363">MMRLWRMLSFPFLPCLLTYLFVFTVLEYSVQTVPVYPIQYHYTYTYTLCFYTFWIRAQSSLVRGGMIPSPPLPSFLHNPHGTSASIPTSLYISLPPTVTVTVTVTLPLTLGSHHHHHRHHHHPHRDAVNINVP</sequence>
<reference evidence="2 3" key="1">
    <citation type="submission" date="2019-04" db="EMBL/GenBank/DDBJ databases">
        <title>Comparative genomics and transcriptomics to analyze fruiting body development in filamentous ascomycetes.</title>
        <authorList>
            <consortium name="DOE Joint Genome Institute"/>
            <person name="Lutkenhaus R."/>
            <person name="Traeger S."/>
            <person name="Breuer J."/>
            <person name="Kuo A."/>
            <person name="Lipzen A."/>
            <person name="Pangilinan J."/>
            <person name="Dilworth D."/>
            <person name="Sandor L."/>
            <person name="Poggeler S."/>
            <person name="Barry K."/>
            <person name="Grigoriev I.V."/>
            <person name="Nowrousian M."/>
        </authorList>
    </citation>
    <scope>NUCLEOTIDE SEQUENCE [LARGE SCALE GENOMIC DNA]</scope>
    <source>
        <strain evidence="2 3">CBS 389.68</strain>
    </source>
</reference>
<dbReference type="AlphaFoldDB" id="A0A4S2MRU1"/>
<evidence type="ECO:0000313" key="2">
    <source>
        <dbReference type="EMBL" id="TGZ77917.1"/>
    </source>
</evidence>
<dbReference type="EMBL" id="ML220147">
    <property type="protein sequence ID" value="TGZ77917.1"/>
    <property type="molecule type" value="Genomic_DNA"/>
</dbReference>
<feature type="compositionally biased region" description="Basic residues" evidence="1">
    <location>
        <begin position="113"/>
        <end position="124"/>
    </location>
</feature>
<dbReference type="InParanoid" id="A0A4S2MRU1"/>
<dbReference type="Proteomes" id="UP000298138">
    <property type="component" value="Unassembled WGS sequence"/>
</dbReference>
<protein>
    <submittedName>
        <fullName evidence="2">Uncharacterized protein</fullName>
    </submittedName>
</protein>
<organism evidence="2 3">
    <name type="scientific">Ascodesmis nigricans</name>
    <dbReference type="NCBI Taxonomy" id="341454"/>
    <lineage>
        <taxon>Eukaryota</taxon>
        <taxon>Fungi</taxon>
        <taxon>Dikarya</taxon>
        <taxon>Ascomycota</taxon>
        <taxon>Pezizomycotina</taxon>
        <taxon>Pezizomycetes</taxon>
        <taxon>Pezizales</taxon>
        <taxon>Ascodesmidaceae</taxon>
        <taxon>Ascodesmis</taxon>
    </lineage>
</organism>
<feature type="region of interest" description="Disordered" evidence="1">
    <location>
        <begin position="113"/>
        <end position="133"/>
    </location>
</feature>
<evidence type="ECO:0000256" key="1">
    <source>
        <dbReference type="SAM" id="MobiDB-lite"/>
    </source>
</evidence>
<evidence type="ECO:0000313" key="3">
    <source>
        <dbReference type="Proteomes" id="UP000298138"/>
    </source>
</evidence>
<name>A0A4S2MRU1_9PEZI</name>